<organism evidence="1 2">
    <name type="scientific">Paraphaeosphaeria sporulosa</name>
    <dbReference type="NCBI Taxonomy" id="1460663"/>
    <lineage>
        <taxon>Eukaryota</taxon>
        <taxon>Fungi</taxon>
        <taxon>Dikarya</taxon>
        <taxon>Ascomycota</taxon>
        <taxon>Pezizomycotina</taxon>
        <taxon>Dothideomycetes</taxon>
        <taxon>Pleosporomycetidae</taxon>
        <taxon>Pleosporales</taxon>
        <taxon>Massarineae</taxon>
        <taxon>Didymosphaeriaceae</taxon>
        <taxon>Paraphaeosphaeria</taxon>
    </lineage>
</organism>
<dbReference type="InParanoid" id="A0A177BXR8"/>
<evidence type="ECO:0000313" key="2">
    <source>
        <dbReference type="Proteomes" id="UP000077069"/>
    </source>
</evidence>
<sequence length="191" mass="21503">MPLSMITVEYDQSMKSKCVQSGSSAYTSRHATFQGCSAPYDLNYKSGPIKSLHRFPLKRGRSKPDPCTMGCPFVQRMGEHKDESVNVYRSTYVPILHTKPRMSALYAMPFFLFLFFPRTRRPDSYFWHISAAIREHGTHNSDPDAATECRLRLSQVYSPPRNPGHASSTDSGCSVLQDVLVAIAATSDWTE</sequence>
<accession>A0A177BXR8</accession>
<proteinExistence type="predicted"/>
<dbReference type="GeneID" id="28769558"/>
<dbReference type="AlphaFoldDB" id="A0A177BXR8"/>
<protein>
    <submittedName>
        <fullName evidence="1">Uncharacterized protein</fullName>
    </submittedName>
</protein>
<dbReference type="RefSeq" id="XP_018029867.1">
    <property type="nucleotide sequence ID" value="XM_018186072.1"/>
</dbReference>
<name>A0A177BXR8_9PLEO</name>
<reference evidence="1 2" key="1">
    <citation type="submission" date="2016-05" db="EMBL/GenBank/DDBJ databases">
        <title>Comparative analysis of secretome profiles of manganese(II)-oxidizing ascomycete fungi.</title>
        <authorList>
            <consortium name="DOE Joint Genome Institute"/>
            <person name="Zeiner C.A."/>
            <person name="Purvine S.O."/>
            <person name="Zink E.M."/>
            <person name="Wu S."/>
            <person name="Pasa-Tolic L."/>
            <person name="Chaput D.L."/>
            <person name="Haridas S."/>
            <person name="Grigoriev I.V."/>
            <person name="Santelli C.M."/>
            <person name="Hansel C.M."/>
        </authorList>
    </citation>
    <scope>NUCLEOTIDE SEQUENCE [LARGE SCALE GENOMIC DNA]</scope>
    <source>
        <strain evidence="1 2">AP3s5-JAC2a</strain>
    </source>
</reference>
<keyword evidence="2" id="KW-1185">Reference proteome</keyword>
<gene>
    <name evidence="1" type="ORF">CC84DRAFT_407432</name>
</gene>
<dbReference type="EMBL" id="KV441562">
    <property type="protein sequence ID" value="OAF99501.1"/>
    <property type="molecule type" value="Genomic_DNA"/>
</dbReference>
<dbReference type="Proteomes" id="UP000077069">
    <property type="component" value="Unassembled WGS sequence"/>
</dbReference>
<evidence type="ECO:0000313" key="1">
    <source>
        <dbReference type="EMBL" id="OAF99501.1"/>
    </source>
</evidence>